<dbReference type="GO" id="GO:0047372">
    <property type="term" value="F:monoacylglycerol lipase activity"/>
    <property type="evidence" value="ECO:0007669"/>
    <property type="project" value="TreeGrafter"/>
</dbReference>
<protein>
    <recommendedName>
        <fullName evidence="3">Serine aminopeptidase S33 domain-containing protein</fullName>
    </recommendedName>
</protein>
<dbReference type="EMBL" id="HBIO01005743">
    <property type="protein sequence ID" value="CAE0459265.1"/>
    <property type="molecule type" value="Transcribed_RNA"/>
</dbReference>
<accession>A0A7S3V5Y4</accession>
<dbReference type="PANTHER" id="PTHR10794:SF63">
    <property type="entry name" value="ALPHA_BETA HYDROLASE 1, ISOFORM A"/>
    <property type="match status" value="1"/>
</dbReference>
<dbReference type="InterPro" id="IPR022742">
    <property type="entry name" value="Hydrolase_4"/>
</dbReference>
<feature type="domain" description="Serine aminopeptidase S33" evidence="3">
    <location>
        <begin position="184"/>
        <end position="367"/>
    </location>
</feature>
<dbReference type="AlphaFoldDB" id="A0A7S3V5Y4"/>
<organism evidence="4">
    <name type="scientific">Chaetoceros debilis</name>
    <dbReference type="NCBI Taxonomy" id="122233"/>
    <lineage>
        <taxon>Eukaryota</taxon>
        <taxon>Sar</taxon>
        <taxon>Stramenopiles</taxon>
        <taxon>Ochrophyta</taxon>
        <taxon>Bacillariophyta</taxon>
        <taxon>Coscinodiscophyceae</taxon>
        <taxon>Chaetocerotophycidae</taxon>
        <taxon>Chaetocerotales</taxon>
        <taxon>Chaetocerotaceae</taxon>
        <taxon>Chaetoceros</taxon>
    </lineage>
</organism>
<comment type="similarity">
    <text evidence="1">Belongs to the AB hydrolase superfamily. AB hydrolase 4 family.</text>
</comment>
<evidence type="ECO:0000256" key="2">
    <source>
        <dbReference type="PIRSR" id="PIRSR005211-1"/>
    </source>
</evidence>
<dbReference type="Pfam" id="PF12146">
    <property type="entry name" value="Hydrolase_4"/>
    <property type="match status" value="1"/>
</dbReference>
<dbReference type="SUPFAM" id="SSF53474">
    <property type="entry name" value="alpha/beta-Hydrolases"/>
    <property type="match status" value="1"/>
</dbReference>
<dbReference type="Gene3D" id="3.40.50.1820">
    <property type="entry name" value="alpha/beta hydrolase"/>
    <property type="match status" value="1"/>
</dbReference>
<dbReference type="GO" id="GO:0034338">
    <property type="term" value="F:short-chain carboxylesterase activity"/>
    <property type="evidence" value="ECO:0007669"/>
    <property type="project" value="TreeGrafter"/>
</dbReference>
<evidence type="ECO:0000313" key="4">
    <source>
        <dbReference type="EMBL" id="CAE0459265.1"/>
    </source>
</evidence>
<sequence length="473" mass="53639">MVKYIRGAIRICTLFLLLGYGNCFLPQFLPKNSEKVSLKSVAEVVKQVNDFEAVKQFNQFTKSKDRRLSEYQKQAIPIVTSFQPQEYNPHPALRNRHLQTILGVYIRDEPGVAYIDENSNTFESLIPVGKAISKAVSGILDKNFEQVNTFWDQRERFQTNDGDFFDVDYKFADPDTTDVSNSSSEGLVVIIHGLESNSNSTLCTNMADAFRENNMDVACINFRGCSGEPNDTLFMYHAGFTGDLLHFMTEMEKRRVCAKKPMYISGFSLGSNVVMKCIGDLGIEAVEKFNIRGAAVSGAPFTLMWHYRQLVDDKFNKAIYAGNLLKSMKSKVDYLTDRFMDGNKDHKVFDYHKCMEAKTINEIEDGMIAPIWGFEDEYDYYRKSAALPVVDQIAVPTYVLNAEDDPFFNKDKFPWEKDATQGGIAPLKLSRTEHGGHLGHLFHIQENDEDGVPSTSFMPVELARFIGHVHKSN</sequence>
<gene>
    <name evidence="4" type="ORF">CDEB00056_LOCUS4106</name>
</gene>
<name>A0A7S3V5Y4_9STRA</name>
<dbReference type="PIRSF" id="PIRSF005211">
    <property type="entry name" value="Ab_hydro_YheT"/>
    <property type="match status" value="1"/>
</dbReference>
<feature type="active site" description="Charge relay system" evidence="2">
    <location>
        <position position="405"/>
    </location>
</feature>
<proteinExistence type="inferred from homology"/>
<evidence type="ECO:0000256" key="1">
    <source>
        <dbReference type="ARBA" id="ARBA00010884"/>
    </source>
</evidence>
<dbReference type="InterPro" id="IPR050960">
    <property type="entry name" value="AB_hydrolase_4_sf"/>
</dbReference>
<evidence type="ECO:0000259" key="3">
    <source>
        <dbReference type="Pfam" id="PF12146"/>
    </source>
</evidence>
<dbReference type="InterPro" id="IPR029058">
    <property type="entry name" value="AB_hydrolase_fold"/>
</dbReference>
<reference evidence="4" key="1">
    <citation type="submission" date="2021-01" db="EMBL/GenBank/DDBJ databases">
        <authorList>
            <person name="Corre E."/>
            <person name="Pelletier E."/>
            <person name="Niang G."/>
            <person name="Scheremetjew M."/>
            <person name="Finn R."/>
            <person name="Kale V."/>
            <person name="Holt S."/>
            <person name="Cochrane G."/>
            <person name="Meng A."/>
            <person name="Brown T."/>
            <person name="Cohen L."/>
        </authorList>
    </citation>
    <scope>NUCLEOTIDE SEQUENCE</scope>
    <source>
        <strain evidence="4">MM31A-1</strain>
    </source>
</reference>
<dbReference type="InterPro" id="IPR012020">
    <property type="entry name" value="ABHD4"/>
</dbReference>
<dbReference type="PANTHER" id="PTHR10794">
    <property type="entry name" value="ABHYDROLASE DOMAIN-CONTAINING PROTEIN"/>
    <property type="match status" value="1"/>
</dbReference>
<feature type="active site" description="Charge relay system" evidence="2">
    <location>
        <position position="268"/>
    </location>
</feature>
<feature type="active site" description="Charge relay system" evidence="2">
    <location>
        <position position="437"/>
    </location>
</feature>